<keyword evidence="1" id="KW-0472">Membrane</keyword>
<reference evidence="3" key="1">
    <citation type="submission" date="2020-12" db="EMBL/GenBank/DDBJ databases">
        <title>Hymenobacter sp.</title>
        <authorList>
            <person name="Kim M.K."/>
        </authorList>
    </citation>
    <scope>NUCLEOTIDE SEQUENCE [LARGE SCALE GENOMIC DNA]</scope>
    <source>
        <strain evidence="3">BT553</strain>
    </source>
</reference>
<keyword evidence="3" id="KW-1185">Reference proteome</keyword>
<dbReference type="Proteomes" id="UP000640426">
    <property type="component" value="Unassembled WGS sequence"/>
</dbReference>
<feature type="transmembrane region" description="Helical" evidence="1">
    <location>
        <begin position="273"/>
        <end position="293"/>
    </location>
</feature>
<organism evidence="2 3">
    <name type="scientific">Sphingomonas mollis</name>
    <dbReference type="NCBI Taxonomy" id="2795726"/>
    <lineage>
        <taxon>Bacteria</taxon>
        <taxon>Pseudomonadati</taxon>
        <taxon>Pseudomonadota</taxon>
        <taxon>Alphaproteobacteria</taxon>
        <taxon>Sphingomonadales</taxon>
        <taxon>Sphingomonadaceae</taxon>
        <taxon>Sphingomonas</taxon>
    </lineage>
</organism>
<keyword evidence="1" id="KW-0812">Transmembrane</keyword>
<evidence type="ECO:0000313" key="3">
    <source>
        <dbReference type="Proteomes" id="UP000640426"/>
    </source>
</evidence>
<gene>
    <name evidence="2" type="ORF">JAO74_01630</name>
</gene>
<evidence type="ECO:0000313" key="2">
    <source>
        <dbReference type="EMBL" id="MBJ6120484.1"/>
    </source>
</evidence>
<feature type="transmembrane region" description="Helical" evidence="1">
    <location>
        <begin position="119"/>
        <end position="141"/>
    </location>
</feature>
<dbReference type="RefSeq" id="WP_199034379.1">
    <property type="nucleotide sequence ID" value="NZ_JAELXS010000001.1"/>
</dbReference>
<name>A0ABS0XKC0_9SPHN</name>
<evidence type="ECO:0000256" key="1">
    <source>
        <dbReference type="SAM" id="Phobius"/>
    </source>
</evidence>
<comment type="caution">
    <text evidence="2">The sequence shown here is derived from an EMBL/GenBank/DDBJ whole genome shotgun (WGS) entry which is preliminary data.</text>
</comment>
<accession>A0ABS0XKC0</accession>
<feature type="transmembrane region" description="Helical" evidence="1">
    <location>
        <begin position="56"/>
        <end position="77"/>
    </location>
</feature>
<dbReference type="EMBL" id="JAELXS010000001">
    <property type="protein sequence ID" value="MBJ6120484.1"/>
    <property type="molecule type" value="Genomic_DNA"/>
</dbReference>
<protein>
    <submittedName>
        <fullName evidence="2">Uncharacterized protein</fullName>
    </submittedName>
</protein>
<proteinExistence type="predicted"/>
<keyword evidence="1" id="KW-1133">Transmembrane helix</keyword>
<sequence>MQHDEIERRTRRRRRVRSLLAIWAVFVSVFLLWQTLTYRGLMALAAEWQFNTFGRYYPSLTYILLATIIASPVLWLLRGRRRRDDERDGDRDGDRHDDTTMTEAAQVAAKLPGRNFIRAILGVAGGCVVACLVVLIAMASLPSDVGQVQRIAIGSPAAMEPRTGPTELVGSVLRSRTAGLNQELLVARRTIRFAPMLSPGGNNREALHFFVEIGADENAATLQSDGTREGVLRRHGLPGELVRLFQYAGYEVADPYYVLFASRSALQWPYRVAAIQLAIVGLICLIAAGGLHVRRERLRRHLRDQDEVIAPATTSPA</sequence>
<feature type="transmembrane region" description="Helical" evidence="1">
    <location>
        <begin position="18"/>
        <end position="36"/>
    </location>
</feature>